<comment type="caution">
    <text evidence="1">The sequence shown here is derived from an EMBL/GenBank/DDBJ whole genome shotgun (WGS) entry which is preliminary data.</text>
</comment>
<name>A0A833H1N5_9LEPT</name>
<gene>
    <name evidence="1" type="ORF">F9K24_09925</name>
</gene>
<accession>A0A833H1N5</accession>
<proteinExistence type="predicted"/>
<organism evidence="1 2">
    <name type="scientific">Leptonema illini</name>
    <dbReference type="NCBI Taxonomy" id="183"/>
    <lineage>
        <taxon>Bacteria</taxon>
        <taxon>Pseudomonadati</taxon>
        <taxon>Spirochaetota</taxon>
        <taxon>Spirochaetia</taxon>
        <taxon>Leptospirales</taxon>
        <taxon>Leptospiraceae</taxon>
        <taxon>Leptonema</taxon>
    </lineage>
</organism>
<dbReference type="Proteomes" id="UP000460298">
    <property type="component" value="Unassembled WGS sequence"/>
</dbReference>
<protein>
    <submittedName>
        <fullName evidence="1">Uncharacterized protein</fullName>
    </submittedName>
</protein>
<dbReference type="AlphaFoldDB" id="A0A833H1N5"/>
<evidence type="ECO:0000313" key="1">
    <source>
        <dbReference type="EMBL" id="KAB2932688.1"/>
    </source>
</evidence>
<sequence length="151" mass="17039">MGTTFVHIAENGFWMNDSILELWLRLAALHIDDPEKDQTLAEQIRTEWLLASRGWFTGAVPFYLEESVSSEEGRVIVVEAINSLLRSLRNGPERLSCDVLNLMGMSNLWTEDFEAWRLIEVGESLLQLIAGRTFGPASDTSFMPGSIKNLH</sequence>
<dbReference type="EMBL" id="WBUI01000008">
    <property type="protein sequence ID" value="KAB2932688.1"/>
    <property type="molecule type" value="Genomic_DNA"/>
</dbReference>
<evidence type="ECO:0000313" key="2">
    <source>
        <dbReference type="Proteomes" id="UP000460298"/>
    </source>
</evidence>
<reference evidence="1 2" key="1">
    <citation type="submission" date="2019-10" db="EMBL/GenBank/DDBJ databases">
        <title>Extracellular Electron Transfer in a Candidatus Methanoperedens spp. Enrichment Culture.</title>
        <authorList>
            <person name="Berger S."/>
            <person name="Rangel Shaw D."/>
            <person name="Berben T."/>
            <person name="In 'T Zandt M."/>
            <person name="Frank J."/>
            <person name="Reimann J."/>
            <person name="Jetten M.S.M."/>
            <person name="Welte C.U."/>
        </authorList>
    </citation>
    <scope>NUCLEOTIDE SEQUENCE [LARGE SCALE GENOMIC DNA]</scope>
    <source>
        <strain evidence="1">SB12</strain>
    </source>
</reference>